<accession>C4LKJ0</accession>
<keyword evidence="3" id="KW-1185">Reference proteome</keyword>
<evidence type="ECO:0000256" key="1">
    <source>
        <dbReference type="SAM" id="Coils"/>
    </source>
</evidence>
<dbReference type="Proteomes" id="UP000001473">
    <property type="component" value="Chromosome"/>
</dbReference>
<evidence type="ECO:0000313" key="3">
    <source>
        <dbReference type="Proteomes" id="UP000001473"/>
    </source>
</evidence>
<dbReference type="STRING" id="645127.ckrop_1617"/>
<evidence type="ECO:0000313" key="2">
    <source>
        <dbReference type="EMBL" id="ACR18345.1"/>
    </source>
</evidence>
<protein>
    <submittedName>
        <fullName evidence="2">Uncharacterized protein</fullName>
    </submittedName>
</protein>
<dbReference type="KEGG" id="ckp:ckrop_1617"/>
<gene>
    <name evidence="2" type="ordered locus">ckrop_1617</name>
</gene>
<dbReference type="HOGENOM" id="CLU_1308387_0_0_11"/>
<proteinExistence type="predicted"/>
<dbReference type="AlphaFoldDB" id="C4LKJ0"/>
<dbReference type="EMBL" id="CP001620">
    <property type="protein sequence ID" value="ACR18345.1"/>
    <property type="molecule type" value="Genomic_DNA"/>
</dbReference>
<organism evidence="2 3">
    <name type="scientific">Corynebacterium kroppenstedtii (strain DSM 44385 / JCM 11950 / CIP 105744 / CCUG 35717)</name>
    <dbReference type="NCBI Taxonomy" id="645127"/>
    <lineage>
        <taxon>Bacteria</taxon>
        <taxon>Bacillati</taxon>
        <taxon>Actinomycetota</taxon>
        <taxon>Actinomycetes</taxon>
        <taxon>Mycobacteriales</taxon>
        <taxon>Corynebacteriaceae</taxon>
        <taxon>Corynebacterium</taxon>
    </lineage>
</organism>
<feature type="coiled-coil region" evidence="1">
    <location>
        <begin position="100"/>
        <end position="130"/>
    </location>
</feature>
<keyword evidence="1" id="KW-0175">Coiled coil</keyword>
<sequence>MGAITEWSDDLVGQVAKYGDGEIVVIDEWGNGRYVLAWSFNHRNGLINVPLEQCEATGRRVDKFLCSLVMKAHEMREQAKITTAGLSHALYVSMHDNAPLKEIMRAIVDAKRDAKKLAEQTRELEQLIEHSAPETPRYEYAVQVLAVDDEWKYLYGWEWTPGYLDLKLRPEAAPDVWFRDLNTAQEIMEGTGADDARVVRRVVGEPEVVE</sequence>
<reference evidence="2 3" key="1">
    <citation type="journal article" date="2008" name="J. Biotechnol.">
        <title>Ultrafast pyrosequencing of Corynebacterium kroppenstedtii DSM44385 revealed insights into the physiology of a lipophilic corynebacterium that lacks mycolic acids.</title>
        <authorList>
            <person name="Tauch A."/>
            <person name="Schneider J."/>
            <person name="Szczepanowski R."/>
            <person name="Tilker A."/>
            <person name="Viehoever P."/>
            <person name="Gartemann K.-H."/>
            <person name="Arnold W."/>
            <person name="Blom J."/>
            <person name="Brinkrolf K."/>
            <person name="Brune I."/>
            <person name="Goetker S."/>
            <person name="Weisshaar B."/>
            <person name="Goesmann A."/>
            <person name="Droege M."/>
            <person name="Puehler A."/>
        </authorList>
    </citation>
    <scope>NUCLEOTIDE SEQUENCE [LARGE SCALE GENOMIC DNA]</scope>
    <source>
        <strain evidence="3">DSM 44385 / JCM 11950 / CIP 105744 / CCUG 35717</strain>
    </source>
</reference>
<name>C4LKJ0_CORK4</name>